<evidence type="ECO:0000313" key="1">
    <source>
        <dbReference type="EMBL" id="PZC74644.1"/>
    </source>
</evidence>
<dbReference type="EMBL" id="KZ150034">
    <property type="protein sequence ID" value="PZC74644.1"/>
    <property type="molecule type" value="Genomic_DNA"/>
</dbReference>
<dbReference type="AlphaFoldDB" id="A0A2W1BM03"/>
<reference evidence="1 2" key="1">
    <citation type="journal article" date="2017" name="BMC Biol.">
        <title>Genomic innovations, transcriptional plasticity and gene loss underlying the evolution and divergence of two highly polyphagous and invasive Helicoverpa pest species.</title>
        <authorList>
            <person name="Pearce S.L."/>
            <person name="Clarke D.F."/>
            <person name="East P.D."/>
            <person name="Elfekih S."/>
            <person name="Gordon K.H."/>
            <person name="Jermiin L.S."/>
            <person name="McGaughran A."/>
            <person name="Oakeshott J.G."/>
            <person name="Papanikolaou A."/>
            <person name="Perera O.P."/>
            <person name="Rane R.V."/>
            <person name="Richards S."/>
            <person name="Tay W.T."/>
            <person name="Walsh T.K."/>
            <person name="Anderson A."/>
            <person name="Anderson C.J."/>
            <person name="Asgari S."/>
            <person name="Board P.G."/>
            <person name="Bretschneider A."/>
            <person name="Campbell P.M."/>
            <person name="Chertemps T."/>
            <person name="Christeller J.T."/>
            <person name="Coppin C.W."/>
            <person name="Downes S.J."/>
            <person name="Duan G."/>
            <person name="Farnsworth C.A."/>
            <person name="Good R.T."/>
            <person name="Han L.B."/>
            <person name="Han Y.C."/>
            <person name="Hatje K."/>
            <person name="Horne I."/>
            <person name="Huang Y.P."/>
            <person name="Hughes D.S."/>
            <person name="Jacquin-Joly E."/>
            <person name="James W."/>
            <person name="Jhangiani S."/>
            <person name="Kollmar M."/>
            <person name="Kuwar S.S."/>
            <person name="Li S."/>
            <person name="Liu N.Y."/>
            <person name="Maibeche M.T."/>
            <person name="Miller J.R."/>
            <person name="Montagne N."/>
            <person name="Perry T."/>
            <person name="Qu J."/>
            <person name="Song S.V."/>
            <person name="Sutton G.G."/>
            <person name="Vogel H."/>
            <person name="Walenz B.P."/>
            <person name="Xu W."/>
            <person name="Zhang H.J."/>
            <person name="Zou Z."/>
            <person name="Batterham P."/>
            <person name="Edwards O.R."/>
            <person name="Feyereisen R."/>
            <person name="Gibbs R.A."/>
            <person name="Heckel D.G."/>
            <person name="McGrath A."/>
            <person name="Robin C."/>
            <person name="Scherer S.E."/>
            <person name="Worley K.C."/>
            <person name="Wu Y.D."/>
        </authorList>
    </citation>
    <scope>NUCLEOTIDE SEQUENCE [LARGE SCALE GENOMIC DNA]</scope>
    <source>
        <strain evidence="1">Harm_GR_Male_#8</strain>
        <tissue evidence="1">Whole organism</tissue>
    </source>
</reference>
<keyword evidence="2" id="KW-1185">Reference proteome</keyword>
<name>A0A2W1BM03_HELAM</name>
<protein>
    <submittedName>
        <fullName evidence="1">Uncharacterized protein</fullName>
    </submittedName>
</protein>
<accession>A0A2W1BM03</accession>
<proteinExistence type="predicted"/>
<gene>
    <name evidence="1" type="primary">HaOG207363</name>
    <name evidence="1" type="ORF">B5X24_HaOG207363</name>
</gene>
<evidence type="ECO:0000313" key="2">
    <source>
        <dbReference type="Proteomes" id="UP000249218"/>
    </source>
</evidence>
<dbReference type="Proteomes" id="UP000249218">
    <property type="component" value="Unassembled WGS sequence"/>
</dbReference>
<organism evidence="1 2">
    <name type="scientific">Helicoverpa armigera</name>
    <name type="common">Cotton bollworm</name>
    <name type="synonym">Heliothis armigera</name>
    <dbReference type="NCBI Taxonomy" id="29058"/>
    <lineage>
        <taxon>Eukaryota</taxon>
        <taxon>Metazoa</taxon>
        <taxon>Ecdysozoa</taxon>
        <taxon>Arthropoda</taxon>
        <taxon>Hexapoda</taxon>
        <taxon>Insecta</taxon>
        <taxon>Pterygota</taxon>
        <taxon>Neoptera</taxon>
        <taxon>Endopterygota</taxon>
        <taxon>Lepidoptera</taxon>
        <taxon>Glossata</taxon>
        <taxon>Ditrysia</taxon>
        <taxon>Noctuoidea</taxon>
        <taxon>Noctuidae</taxon>
        <taxon>Heliothinae</taxon>
        <taxon>Helicoverpa</taxon>
    </lineage>
</organism>
<sequence>MAKLCPLLAPKYYEHLMNDKGNYSPVRNWDLMMGSNSLVTFFANLQKEIDRKNGIPEPEKVDPNELFHMQIDL</sequence>